<dbReference type="Gene3D" id="2.130.10.10">
    <property type="entry name" value="YVTN repeat-like/Quinoprotein amine dehydrogenase"/>
    <property type="match status" value="1"/>
</dbReference>
<dbReference type="Proteomes" id="UP000230750">
    <property type="component" value="Unassembled WGS sequence"/>
</dbReference>
<dbReference type="PANTHER" id="PTHR10644">
    <property type="entry name" value="DNA REPAIR/RNA PROCESSING CPSF FAMILY"/>
    <property type="match status" value="1"/>
</dbReference>
<evidence type="ECO:0000313" key="7">
    <source>
        <dbReference type="Proteomes" id="UP000230750"/>
    </source>
</evidence>
<sequence>MKSYADRKDKAKPHTFKLGDIVLVKQPKQNKFSTPFDPTPYKVVNVKGSMITACRDGPNGHKITRNSSFFKMCHSKDLSDVGDFNITKLPRPQDAKPLEVYSCEFLVDDSQLGFLASDADKNLIILHYQAEARESYGGTRLLRRGDINIDSHINSFVRIRCKVVDMATGLPIGGQFEKRQIAFFSTLDGALGYLIPMSEKTYRRFLMLQNALTTSIAHVAGLNPRASRHLQQGQKTLSNPHRNIIDGDLIWRYTTLSITERNELAKRIGTNADQILDDLMDIERVTMHF</sequence>
<comment type="similarity">
    <text evidence="3">Belongs to the CPSF1 family.</text>
</comment>
<dbReference type="EMBL" id="MRZV01000145">
    <property type="protein sequence ID" value="PIK57347.1"/>
    <property type="molecule type" value="Genomic_DNA"/>
</dbReference>
<feature type="domain" description="RSE1/DDB1/CPSF1 C-terminal" evidence="5">
    <location>
        <begin position="93"/>
        <end position="254"/>
    </location>
</feature>
<dbReference type="FunFam" id="1.10.150.910:FF:000005">
    <property type="entry name" value="Cleavage and polyadenylation specific factor 1"/>
    <property type="match status" value="1"/>
</dbReference>
<dbReference type="InterPro" id="IPR050358">
    <property type="entry name" value="RSE1/DDB1/CFT1"/>
</dbReference>
<evidence type="ECO:0000313" key="6">
    <source>
        <dbReference type="EMBL" id="PIK57347.1"/>
    </source>
</evidence>
<dbReference type="GO" id="GO:0003676">
    <property type="term" value="F:nucleic acid binding"/>
    <property type="evidence" value="ECO:0007669"/>
    <property type="project" value="InterPro"/>
</dbReference>
<evidence type="ECO:0000256" key="4">
    <source>
        <dbReference type="ARBA" id="ARBA00068483"/>
    </source>
</evidence>
<dbReference type="Gene3D" id="1.10.150.910">
    <property type="match status" value="1"/>
</dbReference>
<accession>A0A2G8LAR1</accession>
<evidence type="ECO:0000256" key="3">
    <source>
        <dbReference type="ARBA" id="ARBA00038446"/>
    </source>
</evidence>
<keyword evidence="7" id="KW-1185">Reference proteome</keyword>
<dbReference type="Pfam" id="PF03178">
    <property type="entry name" value="CPSF_A"/>
    <property type="match status" value="1"/>
</dbReference>
<evidence type="ECO:0000259" key="5">
    <source>
        <dbReference type="Pfam" id="PF03178"/>
    </source>
</evidence>
<dbReference type="GO" id="GO:0005634">
    <property type="term" value="C:nucleus"/>
    <property type="evidence" value="ECO:0007669"/>
    <property type="project" value="UniProtKB-SubCell"/>
</dbReference>
<evidence type="ECO:0000256" key="1">
    <source>
        <dbReference type="ARBA" id="ARBA00004123"/>
    </source>
</evidence>
<dbReference type="OrthoDB" id="6109at2759"/>
<dbReference type="InterPro" id="IPR004871">
    <property type="entry name" value="RSE1/DDB1/CPSF1_C"/>
</dbReference>
<proteinExistence type="inferred from homology"/>
<gene>
    <name evidence="6" type="ORF">BSL78_05736</name>
</gene>
<protein>
    <recommendedName>
        <fullName evidence="4">Cleavage and polyadenylation specificity factor subunit 1</fullName>
    </recommendedName>
</protein>
<dbReference type="STRING" id="307972.A0A2G8LAR1"/>
<keyword evidence="2" id="KW-0539">Nucleus</keyword>
<dbReference type="AlphaFoldDB" id="A0A2G8LAR1"/>
<reference evidence="6 7" key="1">
    <citation type="journal article" date="2017" name="PLoS Biol.">
        <title>The sea cucumber genome provides insights into morphological evolution and visceral regeneration.</title>
        <authorList>
            <person name="Zhang X."/>
            <person name="Sun L."/>
            <person name="Yuan J."/>
            <person name="Sun Y."/>
            <person name="Gao Y."/>
            <person name="Zhang L."/>
            <person name="Li S."/>
            <person name="Dai H."/>
            <person name="Hamel J.F."/>
            <person name="Liu C."/>
            <person name="Yu Y."/>
            <person name="Liu S."/>
            <person name="Lin W."/>
            <person name="Guo K."/>
            <person name="Jin S."/>
            <person name="Xu P."/>
            <person name="Storey K.B."/>
            <person name="Huan P."/>
            <person name="Zhang T."/>
            <person name="Zhou Y."/>
            <person name="Zhang J."/>
            <person name="Lin C."/>
            <person name="Li X."/>
            <person name="Xing L."/>
            <person name="Huo D."/>
            <person name="Sun M."/>
            <person name="Wang L."/>
            <person name="Mercier A."/>
            <person name="Li F."/>
            <person name="Yang H."/>
            <person name="Xiang J."/>
        </authorList>
    </citation>
    <scope>NUCLEOTIDE SEQUENCE [LARGE SCALE GENOMIC DNA]</scope>
    <source>
        <strain evidence="6">Shaxun</strain>
        <tissue evidence="6">Muscle</tissue>
    </source>
</reference>
<comment type="caution">
    <text evidence="6">The sequence shown here is derived from an EMBL/GenBank/DDBJ whole genome shotgun (WGS) entry which is preliminary data.</text>
</comment>
<name>A0A2G8LAR1_STIJA</name>
<dbReference type="InterPro" id="IPR015943">
    <property type="entry name" value="WD40/YVTN_repeat-like_dom_sf"/>
</dbReference>
<organism evidence="6 7">
    <name type="scientific">Stichopus japonicus</name>
    <name type="common">Sea cucumber</name>
    <dbReference type="NCBI Taxonomy" id="307972"/>
    <lineage>
        <taxon>Eukaryota</taxon>
        <taxon>Metazoa</taxon>
        <taxon>Echinodermata</taxon>
        <taxon>Eleutherozoa</taxon>
        <taxon>Echinozoa</taxon>
        <taxon>Holothuroidea</taxon>
        <taxon>Aspidochirotacea</taxon>
        <taxon>Aspidochirotida</taxon>
        <taxon>Stichopodidae</taxon>
        <taxon>Apostichopus</taxon>
    </lineage>
</organism>
<comment type="subcellular location">
    <subcellularLocation>
        <location evidence="1">Nucleus</location>
    </subcellularLocation>
</comment>
<dbReference type="GO" id="GO:0031123">
    <property type="term" value="P:RNA 3'-end processing"/>
    <property type="evidence" value="ECO:0007669"/>
    <property type="project" value="UniProtKB-ARBA"/>
</dbReference>
<evidence type="ECO:0000256" key="2">
    <source>
        <dbReference type="ARBA" id="ARBA00023242"/>
    </source>
</evidence>